<protein>
    <submittedName>
        <fullName evidence="2">Uncharacterized protein</fullName>
    </submittedName>
</protein>
<dbReference type="Proteomes" id="UP000419144">
    <property type="component" value="Unassembled WGS sequence"/>
</dbReference>
<feature type="region of interest" description="Disordered" evidence="1">
    <location>
        <begin position="139"/>
        <end position="183"/>
    </location>
</feature>
<gene>
    <name evidence="2" type="ORF">LtaPh_0504500</name>
</gene>
<comment type="caution">
    <text evidence="2">The sequence shown here is derived from an EMBL/GenBank/DDBJ whole genome shotgun (WGS) entry which is preliminary data.</text>
</comment>
<dbReference type="EMBL" id="BLBS01000006">
    <property type="protein sequence ID" value="GET85775.1"/>
    <property type="molecule type" value="Genomic_DNA"/>
</dbReference>
<reference evidence="2" key="1">
    <citation type="submission" date="2019-11" db="EMBL/GenBank/DDBJ databases">
        <title>Leishmania tarentolae CDS.</title>
        <authorList>
            <person name="Goto Y."/>
            <person name="Yamagishi J."/>
        </authorList>
    </citation>
    <scope>NUCLEOTIDE SEQUENCE [LARGE SCALE GENOMIC DNA]</scope>
    <source>
        <strain evidence="2">Parrot Tar II</strain>
    </source>
</reference>
<dbReference type="OrthoDB" id="273355at2759"/>
<organism evidence="2 3">
    <name type="scientific">Leishmania tarentolae</name>
    <name type="common">Sauroleishmania tarentolae</name>
    <dbReference type="NCBI Taxonomy" id="5689"/>
    <lineage>
        <taxon>Eukaryota</taxon>
        <taxon>Discoba</taxon>
        <taxon>Euglenozoa</taxon>
        <taxon>Kinetoplastea</taxon>
        <taxon>Metakinetoplastina</taxon>
        <taxon>Trypanosomatida</taxon>
        <taxon>Trypanosomatidae</taxon>
        <taxon>Leishmaniinae</taxon>
        <taxon>Leishmania</taxon>
        <taxon>lizard Leishmania</taxon>
    </lineage>
</organism>
<dbReference type="VEuPathDB" id="TriTrypDB:LtaPh_0504500"/>
<evidence type="ECO:0000313" key="2">
    <source>
        <dbReference type="EMBL" id="GET85775.1"/>
    </source>
</evidence>
<accession>A0A640K9I6</accession>
<proteinExistence type="predicted"/>
<keyword evidence="3" id="KW-1185">Reference proteome</keyword>
<name>A0A640K9I6_LEITA</name>
<sequence>MSSLPLLPHLSPHPCRLRRSPWHACVRCPSLPHSLTRRLPVVVCLVLMPSTWLHALRAYTMRTNATPTSLAARCRLFDQLCAVHLHGPPNKQRHPDALPVLREARWSLLREGSTADKAELLEHIVRQYAQASEKAMYAAPTSSCSPDGASDSAEAERKQPGKKSGRTCSQQDGTPWHATHSGGSGSLLSGVQLSEMGMLQQLLLEQVQCLVEAKVSDIPLSARHYRYPMRSPLLATVSPELPLLLLEEITQQRTAVSLSSSSSSAESTIDWEARVDCCVGLVTAGHVQEALALCGDDGSAFCAVIHRVAPLHHDGWRFAWALADAAPLSRILDDATAATDGTASLDWLRGVLEAVGMRHRAAVGARHVHGPASAEQDCVFEWVDRLRRLMALSSREPLAGAEGQQPQRVSTTALRLIMDTYLSVSPAHRWREAVGAVLELAASSEGEPAVTRAAVGGNHCTEALTMGRLMSLLVAAQQPWVVLLFFYGDPLALQVASRELCNDGSDKRPGSSGIACWRVSNKCVQATVEKRVRAARDADRLTVATGTILNERDKCHTAIYNHAMVSLAATGHHTEAIHFYRTLPSLLVNCYTHWSVLQLFLQPTSDSRAASALRSSENYSHCLRALQHLIRMSTAESAAAHVHTQVNNNGGVHAATPIRCTRDQGSMWESMMLWAALRRDAETVDLCATHAPVVSRYAHIIALLYAATALGDGWSAAQAQVRHMCAAPRTTLKELSLATAAMALFFPRWPAGTAAAELPMRAELFDEVARSMAPLVGRSQSRMDELLQLLVGYSVSLRRRRRMPMTPQDEEAALDGILVKENTLANTIALARPRAGYNSDADKAHQGSGNDAADNLGAWRTVVRVMASVAELQDLSAVRAAPALVSAGVPAEMAIDLLPM</sequence>
<evidence type="ECO:0000256" key="1">
    <source>
        <dbReference type="SAM" id="MobiDB-lite"/>
    </source>
</evidence>
<evidence type="ECO:0000313" key="3">
    <source>
        <dbReference type="Proteomes" id="UP000419144"/>
    </source>
</evidence>
<dbReference type="AlphaFoldDB" id="A0A640K9I6"/>